<keyword evidence="3 9" id="KW-0812">Transmembrane</keyword>
<dbReference type="InterPro" id="IPR004090">
    <property type="entry name" value="Chemotax_Me-accpt_rcpt"/>
</dbReference>
<comment type="similarity">
    <text evidence="7">Belongs to the methyl-accepting chemotaxis (MCP) protein family.</text>
</comment>
<evidence type="ECO:0000256" key="4">
    <source>
        <dbReference type="ARBA" id="ARBA00022989"/>
    </source>
</evidence>
<keyword evidence="6 8" id="KW-0807">Transducer</keyword>
<evidence type="ECO:0000259" key="10">
    <source>
        <dbReference type="PROSITE" id="PS50111"/>
    </source>
</evidence>
<reference evidence="12 13" key="1">
    <citation type="submission" date="2019-03" db="EMBL/GenBank/DDBJ databases">
        <title>Subsurface microbial communities from deep shales in Ohio and West Virginia, USA.</title>
        <authorList>
            <person name="Wrighton K."/>
        </authorList>
    </citation>
    <scope>NUCLEOTIDE SEQUENCE [LARGE SCALE GENOMIC DNA]</scope>
    <source>
        <strain evidence="12 13">MA284_T2</strain>
    </source>
</reference>
<keyword evidence="5 9" id="KW-0472">Membrane</keyword>
<dbReference type="GO" id="GO:0006935">
    <property type="term" value="P:chemotaxis"/>
    <property type="evidence" value="ECO:0007669"/>
    <property type="project" value="InterPro"/>
</dbReference>
<dbReference type="SUPFAM" id="SSF103190">
    <property type="entry name" value="Sensory domain-like"/>
    <property type="match status" value="1"/>
</dbReference>
<feature type="transmembrane region" description="Helical" evidence="9">
    <location>
        <begin position="183"/>
        <end position="207"/>
    </location>
</feature>
<dbReference type="InterPro" id="IPR033463">
    <property type="entry name" value="sCache_3"/>
</dbReference>
<feature type="domain" description="Methyl-accepting transducer" evidence="10">
    <location>
        <begin position="281"/>
        <end position="517"/>
    </location>
</feature>
<dbReference type="Gene3D" id="1.10.8.500">
    <property type="entry name" value="HAMP domain in histidine kinase"/>
    <property type="match status" value="1"/>
</dbReference>
<sequence length="568" mass="61641">MKINKISIKYKILLLVSIGIILLTGGIIYRIQGVASKEANEAAVVKAVSDLELGYEIIDSKFPGQWRLRGEQLYKGETLINNNNQIVDLIGKLSQGNIVTIFAGEKRVATNVQENGNRAVGTPVSAEVKEKVFKGQRFTGAANVLGKSYQTAYMPLRNDNDQIVGIWSLGTSTDFVESMKSGITYSTGIFALIAGFIFLAVVFVFVLKMTEPLKDLSIYAEEIAAGNLTFEIKSDYLKKEDEIGVLATSFKKMRDNLKSLIGNIDDSIDELSESSQELTATGEELSASAEEVGNSIQQIASGAEEQSAQVEEVYSIFERLVENIGQVSHNSDLMAGQSKEVMENIKKGDSSLKSSENSFKEVNDNIRETSELINSLGESSEEIGEIINLIDNIAAQTNLLALNAAIEAARAGDAGRGFSVVADEIRELAEQSAASTKSIANLIASIQKGINQTVNKMKENELKVEESVVNINNTADLFAEITETSKNLDQLVHEIDQMTREMNTDSKGAKNSVKEIAVVSEEAAYNAEGVASASEEQSKSTKIIAGASEDLTELAKNLATLIKKFRVK</sequence>
<dbReference type="Pfam" id="PF00015">
    <property type="entry name" value="MCPsignal"/>
    <property type="match status" value="1"/>
</dbReference>
<dbReference type="PRINTS" id="PR00260">
    <property type="entry name" value="CHEMTRNSDUCR"/>
</dbReference>
<evidence type="ECO:0000256" key="3">
    <source>
        <dbReference type="ARBA" id="ARBA00022692"/>
    </source>
</evidence>
<evidence type="ECO:0000256" key="6">
    <source>
        <dbReference type="ARBA" id="ARBA00023224"/>
    </source>
</evidence>
<keyword evidence="4 9" id="KW-1133">Transmembrane helix</keyword>
<dbReference type="Proteomes" id="UP000295064">
    <property type="component" value="Unassembled WGS sequence"/>
</dbReference>
<organism evidence="12 13">
    <name type="scientific">Halanaerobium saccharolyticum</name>
    <dbReference type="NCBI Taxonomy" id="43595"/>
    <lineage>
        <taxon>Bacteria</taxon>
        <taxon>Bacillati</taxon>
        <taxon>Bacillota</taxon>
        <taxon>Clostridia</taxon>
        <taxon>Halanaerobiales</taxon>
        <taxon>Halanaerobiaceae</taxon>
        <taxon>Halanaerobium</taxon>
    </lineage>
</organism>
<dbReference type="GO" id="GO:0007165">
    <property type="term" value="P:signal transduction"/>
    <property type="evidence" value="ECO:0007669"/>
    <property type="project" value="UniProtKB-KW"/>
</dbReference>
<dbReference type="CDD" id="cd06225">
    <property type="entry name" value="HAMP"/>
    <property type="match status" value="1"/>
</dbReference>
<dbReference type="PANTHER" id="PTHR32089">
    <property type="entry name" value="METHYL-ACCEPTING CHEMOTAXIS PROTEIN MCPB"/>
    <property type="match status" value="1"/>
</dbReference>
<comment type="caution">
    <text evidence="12">The sequence shown here is derived from an EMBL/GenBank/DDBJ whole genome shotgun (WGS) entry which is preliminary data.</text>
</comment>
<evidence type="ECO:0000313" key="12">
    <source>
        <dbReference type="EMBL" id="TDO95213.1"/>
    </source>
</evidence>
<accession>A0A4R6M1Z8</accession>
<evidence type="ECO:0000313" key="13">
    <source>
        <dbReference type="Proteomes" id="UP000295064"/>
    </source>
</evidence>
<dbReference type="SUPFAM" id="SSF58104">
    <property type="entry name" value="Methyl-accepting chemotaxis protein (MCP) signaling domain"/>
    <property type="match status" value="1"/>
</dbReference>
<dbReference type="PANTHER" id="PTHR32089:SF112">
    <property type="entry name" value="LYSOZYME-LIKE PROTEIN-RELATED"/>
    <property type="match status" value="1"/>
</dbReference>
<protein>
    <submittedName>
        <fullName evidence="12">Methyl-accepting chemotaxis protein</fullName>
    </submittedName>
</protein>
<dbReference type="InterPro" id="IPR003660">
    <property type="entry name" value="HAMP_dom"/>
</dbReference>
<dbReference type="InterPro" id="IPR004089">
    <property type="entry name" value="MCPsignal_dom"/>
</dbReference>
<evidence type="ECO:0000256" key="2">
    <source>
        <dbReference type="ARBA" id="ARBA00022475"/>
    </source>
</evidence>
<dbReference type="EMBL" id="SNWX01000001">
    <property type="protein sequence ID" value="TDO95213.1"/>
    <property type="molecule type" value="Genomic_DNA"/>
</dbReference>
<name>A0A4R6M1Z8_9FIRM</name>
<dbReference type="SMART" id="SM00304">
    <property type="entry name" value="HAMP"/>
    <property type="match status" value="1"/>
</dbReference>
<dbReference type="PROSITE" id="PS50885">
    <property type="entry name" value="HAMP"/>
    <property type="match status" value="1"/>
</dbReference>
<dbReference type="PROSITE" id="PS50111">
    <property type="entry name" value="CHEMOTAXIS_TRANSDUC_2"/>
    <property type="match status" value="1"/>
</dbReference>
<comment type="subcellular location">
    <subcellularLocation>
        <location evidence="1">Cell membrane</location>
        <topology evidence="1">Multi-pass membrane protein</topology>
    </subcellularLocation>
</comment>
<feature type="domain" description="HAMP" evidence="11">
    <location>
        <begin position="207"/>
        <end position="262"/>
    </location>
</feature>
<evidence type="ECO:0000256" key="7">
    <source>
        <dbReference type="ARBA" id="ARBA00029447"/>
    </source>
</evidence>
<dbReference type="CDD" id="cd11386">
    <property type="entry name" value="MCP_signal"/>
    <property type="match status" value="1"/>
</dbReference>
<evidence type="ECO:0000256" key="1">
    <source>
        <dbReference type="ARBA" id="ARBA00004651"/>
    </source>
</evidence>
<dbReference type="GO" id="GO:0005886">
    <property type="term" value="C:plasma membrane"/>
    <property type="evidence" value="ECO:0007669"/>
    <property type="project" value="UniProtKB-SubCell"/>
</dbReference>
<gene>
    <name evidence="12" type="ORF">DFR79_101214</name>
</gene>
<dbReference type="AlphaFoldDB" id="A0A4R6M1Z8"/>
<dbReference type="Pfam" id="PF00672">
    <property type="entry name" value="HAMP"/>
    <property type="match status" value="1"/>
</dbReference>
<dbReference type="Pfam" id="PF17202">
    <property type="entry name" value="sCache_3_3"/>
    <property type="match status" value="1"/>
</dbReference>
<dbReference type="Gene3D" id="1.10.287.950">
    <property type="entry name" value="Methyl-accepting chemotaxis protein"/>
    <property type="match status" value="1"/>
</dbReference>
<dbReference type="RefSeq" id="WP_166637928.1">
    <property type="nucleotide sequence ID" value="NZ_SNWX01000001.1"/>
</dbReference>
<dbReference type="GO" id="GO:0004888">
    <property type="term" value="F:transmembrane signaling receptor activity"/>
    <property type="evidence" value="ECO:0007669"/>
    <property type="project" value="InterPro"/>
</dbReference>
<evidence type="ECO:0000256" key="9">
    <source>
        <dbReference type="SAM" id="Phobius"/>
    </source>
</evidence>
<dbReference type="InterPro" id="IPR029151">
    <property type="entry name" value="Sensor-like_sf"/>
</dbReference>
<dbReference type="SMART" id="SM00283">
    <property type="entry name" value="MA"/>
    <property type="match status" value="1"/>
</dbReference>
<proteinExistence type="inferred from homology"/>
<evidence type="ECO:0000256" key="8">
    <source>
        <dbReference type="PROSITE-ProRule" id="PRU00284"/>
    </source>
</evidence>
<evidence type="ECO:0000256" key="5">
    <source>
        <dbReference type="ARBA" id="ARBA00023136"/>
    </source>
</evidence>
<keyword evidence="2" id="KW-1003">Cell membrane</keyword>
<evidence type="ECO:0000259" key="11">
    <source>
        <dbReference type="PROSITE" id="PS50885"/>
    </source>
</evidence>
<feature type="transmembrane region" description="Helical" evidence="9">
    <location>
        <begin position="12"/>
        <end position="31"/>
    </location>
</feature>